<name>A0A6J5LZ88_9CAUD</name>
<dbReference type="EMBL" id="LR796344">
    <property type="protein sequence ID" value="CAB4138523.1"/>
    <property type="molecule type" value="Genomic_DNA"/>
</dbReference>
<sequence>MNEHHPRYKECPECEGRGWATYEKTTKYGYSEYNADCDNCSATGQIEIDDYEDEEE</sequence>
<accession>A0A6J5LZ88</accession>
<proteinExistence type="predicted"/>
<protein>
    <submittedName>
        <fullName evidence="1">Uncharacterized protein</fullName>
    </submittedName>
</protein>
<organism evidence="1">
    <name type="scientific">uncultured Caudovirales phage</name>
    <dbReference type="NCBI Taxonomy" id="2100421"/>
    <lineage>
        <taxon>Viruses</taxon>
        <taxon>Duplodnaviria</taxon>
        <taxon>Heunggongvirae</taxon>
        <taxon>Uroviricota</taxon>
        <taxon>Caudoviricetes</taxon>
        <taxon>Peduoviridae</taxon>
        <taxon>Maltschvirus</taxon>
        <taxon>Maltschvirus maltsch</taxon>
    </lineage>
</organism>
<dbReference type="SUPFAM" id="SSF57938">
    <property type="entry name" value="DnaJ/Hsp40 cysteine-rich domain"/>
    <property type="match status" value="1"/>
</dbReference>
<dbReference type="InterPro" id="IPR036410">
    <property type="entry name" value="HSP_DnaJ_Cys-rich_dom_sf"/>
</dbReference>
<evidence type="ECO:0000313" key="1">
    <source>
        <dbReference type="EMBL" id="CAB4138523.1"/>
    </source>
</evidence>
<reference evidence="1" key="1">
    <citation type="submission" date="2020-04" db="EMBL/GenBank/DDBJ databases">
        <authorList>
            <person name="Chiriac C."/>
            <person name="Salcher M."/>
            <person name="Ghai R."/>
            <person name="Kavagutti S V."/>
        </authorList>
    </citation>
    <scope>NUCLEOTIDE SEQUENCE</scope>
</reference>
<gene>
    <name evidence="1" type="ORF">UFOVP330_95</name>
</gene>
<dbReference type="Gene3D" id="2.10.230.10">
    <property type="entry name" value="Heat shock protein DnaJ, cysteine-rich domain"/>
    <property type="match status" value="1"/>
</dbReference>